<keyword evidence="5" id="KW-0812">Transmembrane</keyword>
<keyword evidence="5" id="KW-0472">Membrane</keyword>
<protein>
    <submittedName>
        <fullName evidence="8">Chemotaxis protein</fullName>
    </submittedName>
</protein>
<dbReference type="GO" id="GO:0016020">
    <property type="term" value="C:membrane"/>
    <property type="evidence" value="ECO:0007669"/>
    <property type="project" value="UniProtKB-SubCell"/>
</dbReference>
<dbReference type="OrthoDB" id="9781845at2"/>
<dbReference type="EMBL" id="CP008849">
    <property type="protein sequence ID" value="AIF97859.1"/>
    <property type="molecule type" value="Genomic_DNA"/>
</dbReference>
<evidence type="ECO:0000256" key="4">
    <source>
        <dbReference type="PROSITE-ProRule" id="PRU00284"/>
    </source>
</evidence>
<dbReference type="eggNOG" id="COG0840">
    <property type="taxonomic scope" value="Bacteria"/>
</dbReference>
<dbReference type="Pfam" id="PF12729">
    <property type="entry name" value="4HB_MCP_1"/>
    <property type="match status" value="1"/>
</dbReference>
<dbReference type="KEGG" id="aal:EP13_03620"/>
<comment type="similarity">
    <text evidence="3">Belongs to the methyl-accepting chemotaxis (MCP) protein family.</text>
</comment>
<comment type="subcellular location">
    <subcellularLocation>
        <location evidence="1">Membrane</location>
    </subcellularLocation>
</comment>
<dbReference type="Pfam" id="PF00015">
    <property type="entry name" value="MCPsignal"/>
    <property type="match status" value="1"/>
</dbReference>
<evidence type="ECO:0000313" key="9">
    <source>
        <dbReference type="Proteomes" id="UP000056090"/>
    </source>
</evidence>
<sequence>MKITVATRVIGGFVAISLLLIVISVVSLYNLNSIGSATEEVNDVALPTVAGSNALKASFLNMGRLTFESYIEENLSGLEEKRSAFDRSQNDFEQEYKKLASAVADEPELRKTLNSVRDAYDAYVKNVENMYVNHRKYMDLSNEIDDRLGDAEDNADDASTYLLDFSDLDAVQSNANLRRAASIGGQLETSLLSLLTVSYEYVKTETLVRSQTLGNEVSLVVDKVATLLSDMVQTAGGRDDSGTLDEINELVNDALNAITASDGVVQLHVNRLERRNQAEQALNASDKNISDGVVALGKLLTLADSKASDIEDQVNSAITTGNTFVIVVVLLSIAVAAGIGYVTVRAITRPLYRVNELLTVAASGDLTHRLDDSAQDEFGLLARNCNNLIDSLKSLISAINVRAEQLAAASEQTSAVTAQTTHSIQDQKSQIGQVATATTEMHSTSQLVVQNAEDTLSQIRHADAEAENVRQISLENKNTIEILAKDVQDAADVINKLHQDSASIGGILDVIRGVADQTNLLALNAAIEAARAGEQGRGFAVVADEVRTLASRTQESTQEINAMIEVLQAGAERAVSVMNQGKDQTVACVAQTEKATQALDIISEAVHKAHDVSSQIEQSAREQNTVSQEISEKLETIVGIAEETTAGAQQTSESSHEVARLAEELQQSIRQFKV</sequence>
<keyword evidence="9" id="KW-1185">Reference proteome</keyword>
<accession>A0A075NTH4</accession>
<dbReference type="Proteomes" id="UP000056090">
    <property type="component" value="Chromosome"/>
</dbReference>
<dbReference type="AlphaFoldDB" id="A0A075NTH4"/>
<dbReference type="InterPro" id="IPR003660">
    <property type="entry name" value="HAMP_dom"/>
</dbReference>
<evidence type="ECO:0000256" key="3">
    <source>
        <dbReference type="ARBA" id="ARBA00029447"/>
    </source>
</evidence>
<dbReference type="PATRIC" id="fig|589873.4.peg.803"/>
<dbReference type="GO" id="GO:0006935">
    <property type="term" value="P:chemotaxis"/>
    <property type="evidence" value="ECO:0007669"/>
    <property type="project" value="UniProtKB-ARBA"/>
</dbReference>
<organism evidence="8 9">
    <name type="scientific">Alteromonas australica</name>
    <dbReference type="NCBI Taxonomy" id="589873"/>
    <lineage>
        <taxon>Bacteria</taxon>
        <taxon>Pseudomonadati</taxon>
        <taxon>Pseudomonadota</taxon>
        <taxon>Gammaproteobacteria</taxon>
        <taxon>Alteromonadales</taxon>
        <taxon>Alteromonadaceae</taxon>
        <taxon>Alteromonas/Salinimonas group</taxon>
        <taxon>Alteromonas</taxon>
    </lineage>
</organism>
<gene>
    <name evidence="8" type="ORF">EP13_03620</name>
</gene>
<evidence type="ECO:0000256" key="1">
    <source>
        <dbReference type="ARBA" id="ARBA00004370"/>
    </source>
</evidence>
<dbReference type="GeneID" id="78254028"/>
<dbReference type="SMART" id="SM00304">
    <property type="entry name" value="HAMP"/>
    <property type="match status" value="1"/>
</dbReference>
<dbReference type="InterPro" id="IPR024478">
    <property type="entry name" value="HlyB_4HB_MCP"/>
</dbReference>
<dbReference type="SMART" id="SM00283">
    <property type="entry name" value="MA"/>
    <property type="match status" value="1"/>
</dbReference>
<dbReference type="Gene3D" id="1.10.287.950">
    <property type="entry name" value="Methyl-accepting chemotaxis protein"/>
    <property type="match status" value="1"/>
</dbReference>
<dbReference type="PROSITE" id="PS50885">
    <property type="entry name" value="HAMP"/>
    <property type="match status" value="1"/>
</dbReference>
<evidence type="ECO:0000313" key="8">
    <source>
        <dbReference type="EMBL" id="AIF97859.1"/>
    </source>
</evidence>
<dbReference type="CDD" id="cd06225">
    <property type="entry name" value="HAMP"/>
    <property type="match status" value="1"/>
</dbReference>
<dbReference type="FunFam" id="1.10.287.950:FF:000001">
    <property type="entry name" value="Methyl-accepting chemotaxis sensory transducer"/>
    <property type="match status" value="1"/>
</dbReference>
<dbReference type="PROSITE" id="PS50111">
    <property type="entry name" value="CHEMOTAXIS_TRANSDUC_2"/>
    <property type="match status" value="1"/>
</dbReference>
<dbReference type="SUPFAM" id="SSF58104">
    <property type="entry name" value="Methyl-accepting chemotaxis protein (MCP) signaling domain"/>
    <property type="match status" value="1"/>
</dbReference>
<feature type="domain" description="HAMP" evidence="7">
    <location>
        <begin position="345"/>
        <end position="397"/>
    </location>
</feature>
<dbReference type="RefSeq" id="WP_044056058.1">
    <property type="nucleotide sequence ID" value="NZ_CAJXAX010000005.1"/>
</dbReference>
<dbReference type="KEGG" id="aaus:EP12_03730"/>
<evidence type="ECO:0000256" key="5">
    <source>
        <dbReference type="SAM" id="Phobius"/>
    </source>
</evidence>
<dbReference type="PANTHER" id="PTHR32089">
    <property type="entry name" value="METHYL-ACCEPTING CHEMOTAXIS PROTEIN MCPB"/>
    <property type="match status" value="1"/>
</dbReference>
<feature type="transmembrane region" description="Helical" evidence="5">
    <location>
        <begin position="9"/>
        <end position="29"/>
    </location>
</feature>
<feature type="domain" description="Methyl-accepting transducer" evidence="6">
    <location>
        <begin position="402"/>
        <end position="638"/>
    </location>
</feature>
<reference evidence="8 9" key="1">
    <citation type="submission" date="2014-06" db="EMBL/GenBank/DDBJ databases">
        <title>Genomes of Alteromonas australica, a world apart.</title>
        <authorList>
            <person name="Gonzaga A."/>
            <person name="Lopez-Perez M."/>
            <person name="Rodriguez-Valera F."/>
        </authorList>
    </citation>
    <scope>NUCLEOTIDE SEQUENCE [LARGE SCALE GENOMIC DNA]</scope>
    <source>
        <strain evidence="8 9">H 17</strain>
    </source>
</reference>
<proteinExistence type="inferred from homology"/>
<dbReference type="PANTHER" id="PTHR32089:SF70">
    <property type="entry name" value="ENERGY TAXIS MODULATING METHYL ACCEPTING SENSORY TRANSDUCER"/>
    <property type="match status" value="1"/>
</dbReference>
<evidence type="ECO:0000259" key="7">
    <source>
        <dbReference type="PROSITE" id="PS50885"/>
    </source>
</evidence>
<dbReference type="InterPro" id="IPR004089">
    <property type="entry name" value="MCPsignal_dom"/>
</dbReference>
<evidence type="ECO:0000259" key="6">
    <source>
        <dbReference type="PROSITE" id="PS50111"/>
    </source>
</evidence>
<keyword evidence="5" id="KW-1133">Transmembrane helix</keyword>
<evidence type="ECO:0000256" key="2">
    <source>
        <dbReference type="ARBA" id="ARBA00023224"/>
    </source>
</evidence>
<dbReference type="GO" id="GO:0007165">
    <property type="term" value="P:signal transduction"/>
    <property type="evidence" value="ECO:0007669"/>
    <property type="project" value="UniProtKB-KW"/>
</dbReference>
<feature type="transmembrane region" description="Helical" evidence="5">
    <location>
        <begin position="324"/>
        <end position="344"/>
    </location>
</feature>
<name>A0A075NTH4_9ALTE</name>
<keyword evidence="2 4" id="KW-0807">Transducer</keyword>
<dbReference type="Pfam" id="PF00672">
    <property type="entry name" value="HAMP"/>
    <property type="match status" value="1"/>
</dbReference>